<dbReference type="SUPFAM" id="SSF52540">
    <property type="entry name" value="P-loop containing nucleoside triphosphate hydrolases"/>
    <property type="match status" value="1"/>
</dbReference>
<evidence type="ECO:0000256" key="1">
    <source>
        <dbReference type="ARBA" id="ARBA00010378"/>
    </source>
</evidence>
<dbReference type="PRINTS" id="PR00819">
    <property type="entry name" value="CBXCFQXSUPER"/>
</dbReference>
<gene>
    <name evidence="5" type="ORF">Pma05_68660</name>
</gene>
<dbReference type="Proteomes" id="UP000621500">
    <property type="component" value="Unassembled WGS sequence"/>
</dbReference>
<dbReference type="InterPro" id="IPR003959">
    <property type="entry name" value="ATPase_AAA_core"/>
</dbReference>
<dbReference type="InterPro" id="IPR000641">
    <property type="entry name" value="CbxX/CfxQ"/>
</dbReference>
<name>A0ABQ4F056_9ACTN</name>
<comment type="caution">
    <text evidence="5">The sequence shown here is derived from an EMBL/GenBank/DDBJ whole genome shotgun (WGS) entry which is preliminary data.</text>
</comment>
<dbReference type="Gene3D" id="1.10.8.60">
    <property type="match status" value="1"/>
</dbReference>
<organism evidence="5 6">
    <name type="scientific">Plantactinospora mayteni</name>
    <dbReference type="NCBI Taxonomy" id="566021"/>
    <lineage>
        <taxon>Bacteria</taxon>
        <taxon>Bacillati</taxon>
        <taxon>Actinomycetota</taxon>
        <taxon>Actinomycetes</taxon>
        <taxon>Micromonosporales</taxon>
        <taxon>Micromonosporaceae</taxon>
        <taxon>Plantactinospora</taxon>
    </lineage>
</organism>
<accession>A0ABQ4F056</accession>
<dbReference type="InterPro" id="IPR011050">
    <property type="entry name" value="Pectin_lyase_fold/virulence"/>
</dbReference>
<proteinExistence type="inferred from homology"/>
<dbReference type="InterPro" id="IPR012334">
    <property type="entry name" value="Pectin_lyas_fold"/>
</dbReference>
<feature type="domain" description="AAA+ ATPase" evidence="4">
    <location>
        <begin position="333"/>
        <end position="473"/>
    </location>
</feature>
<evidence type="ECO:0000256" key="2">
    <source>
        <dbReference type="ARBA" id="ARBA00022741"/>
    </source>
</evidence>
<dbReference type="SMART" id="SM00382">
    <property type="entry name" value="AAA"/>
    <property type="match status" value="1"/>
</dbReference>
<dbReference type="InterPro" id="IPR039448">
    <property type="entry name" value="Beta_helix"/>
</dbReference>
<comment type="similarity">
    <text evidence="1">Belongs to the CbxX/CfxQ family.</text>
</comment>
<keyword evidence="3" id="KW-0067">ATP-binding</keyword>
<dbReference type="Gene3D" id="3.40.50.300">
    <property type="entry name" value="P-loop containing nucleotide triphosphate hydrolases"/>
    <property type="match status" value="1"/>
</dbReference>
<dbReference type="SMART" id="SM00710">
    <property type="entry name" value="PbH1"/>
    <property type="match status" value="5"/>
</dbReference>
<dbReference type="PANTHER" id="PTHR43392">
    <property type="entry name" value="AAA-TYPE ATPASE FAMILY PROTEIN / ANKYRIN REPEAT FAMILY PROTEIN"/>
    <property type="match status" value="1"/>
</dbReference>
<evidence type="ECO:0000313" key="6">
    <source>
        <dbReference type="Proteomes" id="UP000621500"/>
    </source>
</evidence>
<reference evidence="5 6" key="1">
    <citation type="submission" date="2021-01" db="EMBL/GenBank/DDBJ databases">
        <title>Whole genome shotgun sequence of Plantactinospora mayteni NBRC 109088.</title>
        <authorList>
            <person name="Komaki H."/>
            <person name="Tamura T."/>
        </authorList>
    </citation>
    <scope>NUCLEOTIDE SEQUENCE [LARGE SCALE GENOMIC DNA]</scope>
    <source>
        <strain evidence="5 6">NBRC 109088</strain>
    </source>
</reference>
<dbReference type="Gene3D" id="2.160.20.10">
    <property type="entry name" value="Single-stranded right-handed beta-helix, Pectin lyase-like"/>
    <property type="match status" value="1"/>
</dbReference>
<evidence type="ECO:0000313" key="5">
    <source>
        <dbReference type="EMBL" id="GIH00294.1"/>
    </source>
</evidence>
<dbReference type="InterPro" id="IPR003593">
    <property type="entry name" value="AAA+_ATPase"/>
</dbReference>
<dbReference type="EMBL" id="BONX01000052">
    <property type="protein sequence ID" value="GIH00294.1"/>
    <property type="molecule type" value="Genomic_DNA"/>
</dbReference>
<dbReference type="InterPro" id="IPR050773">
    <property type="entry name" value="CbxX/CfxQ_RuBisCO_ESX"/>
</dbReference>
<evidence type="ECO:0000256" key="3">
    <source>
        <dbReference type="ARBA" id="ARBA00022840"/>
    </source>
</evidence>
<dbReference type="Pfam" id="PF13229">
    <property type="entry name" value="Beta_helix"/>
    <property type="match status" value="1"/>
</dbReference>
<dbReference type="CDD" id="cd00009">
    <property type="entry name" value="AAA"/>
    <property type="match status" value="1"/>
</dbReference>
<dbReference type="InterPro" id="IPR027417">
    <property type="entry name" value="P-loop_NTPase"/>
</dbReference>
<dbReference type="InterPro" id="IPR041627">
    <property type="entry name" value="AAA_lid_6"/>
</dbReference>
<sequence>MTAPAVNDGPHPGRPGPRTLLVSPGRHGAYQTIGAALRDVPDGGVVSVADGSYPETFELLDRSLTVRAVDGATVVLDGSGGDWPVLTVRGGSLTLEGVEVRASVAAIQVENAHLTVERCTISARVGPAISVRGCPRFAVRRCAISGSAQGIVVESSSGRVDDTSVDDVASDGVVVGLGADPEIRNCTISDCGQRGIYVYQYARPVIEGCDISGTTGPGIAVAHQSRPVVRRTRVRNVQGVGIAFGPGCAGSVEECQLDNTAEPSIEVAEGATPTVTEPARHPAATGDVGLDDLLAELDGMVGLAAVKAEVRALVDEIQVNEWRRKAGLPVGGVSHHLIFTGAPGTGKTTVARTYGKLLKALGVLARGQFHEVSRRDLVGQYIGHTAEKTTQVFEAAKGGVLFIDEAYTLSRQAGSGGDFGQEVIDTLVKLMEDHRDEVAVIVAGYTGEMSDFLAVNPGLASRFSKTIEFENYTPEDLLQIIGRMVAQGDYLMDDDARPVLLDYFDRISRDPNFGNARDARRLFEGVRKAQSQRLRALGRMPDVTELRAVTAADVRTASA</sequence>
<protein>
    <recommendedName>
        <fullName evidence="4">AAA+ ATPase domain-containing protein</fullName>
    </recommendedName>
</protein>
<keyword evidence="6" id="KW-1185">Reference proteome</keyword>
<keyword evidence="2" id="KW-0547">Nucleotide-binding</keyword>
<dbReference type="RefSeq" id="WP_203861619.1">
    <property type="nucleotide sequence ID" value="NZ_BAAAZQ010000022.1"/>
</dbReference>
<dbReference type="PANTHER" id="PTHR43392:SF2">
    <property type="entry name" value="AAA-TYPE ATPASE FAMILY PROTEIN _ ANKYRIN REPEAT FAMILY PROTEIN"/>
    <property type="match status" value="1"/>
</dbReference>
<evidence type="ECO:0000259" key="4">
    <source>
        <dbReference type="SMART" id="SM00382"/>
    </source>
</evidence>
<dbReference type="InterPro" id="IPR006626">
    <property type="entry name" value="PbH1"/>
</dbReference>
<dbReference type="Pfam" id="PF17866">
    <property type="entry name" value="AAA_lid_6"/>
    <property type="match status" value="1"/>
</dbReference>
<dbReference type="SUPFAM" id="SSF51126">
    <property type="entry name" value="Pectin lyase-like"/>
    <property type="match status" value="1"/>
</dbReference>
<dbReference type="Pfam" id="PF00004">
    <property type="entry name" value="AAA"/>
    <property type="match status" value="1"/>
</dbReference>